<evidence type="ECO:0000313" key="8">
    <source>
        <dbReference type="EMBL" id="EAY17521.1"/>
    </source>
</evidence>
<dbReference type="EMBL" id="DS113229">
    <property type="protein sequence ID" value="EAY17521.1"/>
    <property type="molecule type" value="Genomic_DNA"/>
</dbReference>
<dbReference type="AlphaFoldDB" id="A2DPS5"/>
<proteinExistence type="predicted"/>
<dbReference type="PANTHER" id="PTHR36838">
    <property type="entry name" value="AUXIN EFFLUX CARRIER FAMILY PROTEIN"/>
    <property type="match status" value="1"/>
</dbReference>
<feature type="transmembrane region" description="Helical" evidence="7">
    <location>
        <begin position="248"/>
        <end position="266"/>
    </location>
</feature>
<dbReference type="InParanoid" id="A2DPS5"/>
<feature type="transmembrane region" description="Helical" evidence="7">
    <location>
        <begin position="304"/>
        <end position="323"/>
    </location>
</feature>
<feature type="transmembrane region" description="Helical" evidence="7">
    <location>
        <begin position="178"/>
        <end position="199"/>
    </location>
</feature>
<protein>
    <submittedName>
        <fullName evidence="8">Auxin Efflux Carrier family protein</fullName>
    </submittedName>
</protein>
<keyword evidence="6 7" id="KW-0472">Membrane</keyword>
<feature type="transmembrane region" description="Helical" evidence="7">
    <location>
        <begin position="6"/>
        <end position="25"/>
    </location>
</feature>
<evidence type="ECO:0000256" key="1">
    <source>
        <dbReference type="ARBA" id="ARBA00004141"/>
    </source>
</evidence>
<dbReference type="SMR" id="A2DPS5"/>
<dbReference type="GO" id="GO:0055085">
    <property type="term" value="P:transmembrane transport"/>
    <property type="evidence" value="ECO:0007669"/>
    <property type="project" value="InterPro"/>
</dbReference>
<keyword evidence="3" id="KW-1003">Cell membrane</keyword>
<feature type="transmembrane region" description="Helical" evidence="7">
    <location>
        <begin position="100"/>
        <end position="121"/>
    </location>
</feature>
<evidence type="ECO:0000256" key="4">
    <source>
        <dbReference type="ARBA" id="ARBA00022692"/>
    </source>
</evidence>
<gene>
    <name evidence="8" type="ORF">TVAG_453490</name>
</gene>
<feature type="transmembrane region" description="Helical" evidence="7">
    <location>
        <begin position="219"/>
        <end position="241"/>
    </location>
</feature>
<accession>A2DPS5</accession>
<keyword evidence="9" id="KW-1185">Reference proteome</keyword>
<evidence type="ECO:0000256" key="5">
    <source>
        <dbReference type="ARBA" id="ARBA00022989"/>
    </source>
</evidence>
<sequence>MVNYANVVSIGLAMISIMLIGYMCGKFKIMTKEGAAVLNRYVYRVCFLPVLARMLASKKFKEINFYPLAVATLVAVCVILMLTIIFVLPVKDKLNTYITCLMPVCYINYVISGIPIFQTIWDPNESSVVSIMTLANDLLTNPTYITLSAIWSIGFENQERLQNGEIPKKFGWPEVKNVLIRIVTSPILLGNAAGLIYSATGLPMPTFVAEFLKLGGDVVLPMSLFCFGVFLSHHTLVACGWIKFISCLAIRHLISPAWAVLWCYVLKLPGKLSRQCVIMTAQPTAAVAYLLAESTGLGQGIASTMVFWTTIICIPAILFWLWLFDITGLFKE</sequence>
<dbReference type="VEuPathDB" id="TrichDB:TVAG_453490"/>
<evidence type="ECO:0000256" key="6">
    <source>
        <dbReference type="ARBA" id="ARBA00023136"/>
    </source>
</evidence>
<dbReference type="OMA" id="NMYACLI"/>
<keyword evidence="4 7" id="KW-0812">Transmembrane</keyword>
<dbReference type="Proteomes" id="UP000001542">
    <property type="component" value="Unassembled WGS sequence"/>
</dbReference>
<keyword evidence="5 7" id="KW-1133">Transmembrane helix</keyword>
<dbReference type="KEGG" id="tva:4775532"/>
<dbReference type="VEuPathDB" id="TrichDB:TVAGG3_0551870"/>
<reference evidence="8" key="1">
    <citation type="submission" date="2006-10" db="EMBL/GenBank/DDBJ databases">
        <authorList>
            <person name="Amadeo P."/>
            <person name="Zhao Q."/>
            <person name="Wortman J."/>
            <person name="Fraser-Liggett C."/>
            <person name="Carlton J."/>
        </authorList>
    </citation>
    <scope>NUCLEOTIDE SEQUENCE</scope>
    <source>
        <strain evidence="8">G3</strain>
    </source>
</reference>
<feature type="transmembrane region" description="Helical" evidence="7">
    <location>
        <begin position="68"/>
        <end position="88"/>
    </location>
</feature>
<name>A2DPS5_TRIV3</name>
<dbReference type="GO" id="GO:0016020">
    <property type="term" value="C:membrane"/>
    <property type="evidence" value="ECO:0007669"/>
    <property type="project" value="UniProtKB-SubCell"/>
</dbReference>
<keyword evidence="2" id="KW-0813">Transport</keyword>
<evidence type="ECO:0000256" key="7">
    <source>
        <dbReference type="SAM" id="Phobius"/>
    </source>
</evidence>
<comment type="subcellular location">
    <subcellularLocation>
        <location evidence="1">Membrane</location>
        <topology evidence="1">Multi-pass membrane protein</topology>
    </subcellularLocation>
</comment>
<dbReference type="InterPro" id="IPR004776">
    <property type="entry name" value="Mem_transp_PIN-like"/>
</dbReference>
<reference evidence="8" key="2">
    <citation type="journal article" date="2007" name="Science">
        <title>Draft genome sequence of the sexually transmitted pathogen Trichomonas vaginalis.</title>
        <authorList>
            <person name="Carlton J.M."/>
            <person name="Hirt R.P."/>
            <person name="Silva J.C."/>
            <person name="Delcher A.L."/>
            <person name="Schatz M."/>
            <person name="Zhao Q."/>
            <person name="Wortman J.R."/>
            <person name="Bidwell S.L."/>
            <person name="Alsmark U.C.M."/>
            <person name="Besteiro S."/>
            <person name="Sicheritz-Ponten T."/>
            <person name="Noel C.J."/>
            <person name="Dacks J.B."/>
            <person name="Foster P.G."/>
            <person name="Simillion C."/>
            <person name="Van de Peer Y."/>
            <person name="Miranda-Saavedra D."/>
            <person name="Barton G.J."/>
            <person name="Westrop G.D."/>
            <person name="Mueller S."/>
            <person name="Dessi D."/>
            <person name="Fiori P.L."/>
            <person name="Ren Q."/>
            <person name="Paulsen I."/>
            <person name="Zhang H."/>
            <person name="Bastida-Corcuera F.D."/>
            <person name="Simoes-Barbosa A."/>
            <person name="Brown M.T."/>
            <person name="Hayes R.D."/>
            <person name="Mukherjee M."/>
            <person name="Okumura C.Y."/>
            <person name="Schneider R."/>
            <person name="Smith A.J."/>
            <person name="Vanacova S."/>
            <person name="Villalvazo M."/>
            <person name="Haas B.J."/>
            <person name="Pertea M."/>
            <person name="Feldblyum T.V."/>
            <person name="Utterback T.R."/>
            <person name="Shu C.L."/>
            <person name="Osoegawa K."/>
            <person name="de Jong P.J."/>
            <person name="Hrdy I."/>
            <person name="Horvathova L."/>
            <person name="Zubacova Z."/>
            <person name="Dolezal P."/>
            <person name="Malik S.B."/>
            <person name="Logsdon J.M. Jr."/>
            <person name="Henze K."/>
            <person name="Gupta A."/>
            <person name="Wang C.C."/>
            <person name="Dunne R.L."/>
            <person name="Upcroft J.A."/>
            <person name="Upcroft P."/>
            <person name="White O."/>
            <person name="Salzberg S.L."/>
            <person name="Tang P."/>
            <person name="Chiu C.-H."/>
            <person name="Lee Y.-S."/>
            <person name="Embley T.M."/>
            <person name="Coombs G.H."/>
            <person name="Mottram J.C."/>
            <person name="Tachezy J."/>
            <person name="Fraser-Liggett C.M."/>
            <person name="Johnson P.J."/>
        </authorList>
    </citation>
    <scope>NUCLEOTIDE SEQUENCE [LARGE SCALE GENOMIC DNA]</scope>
    <source>
        <strain evidence="8">G3</strain>
    </source>
</reference>
<evidence type="ECO:0000313" key="9">
    <source>
        <dbReference type="Proteomes" id="UP000001542"/>
    </source>
</evidence>
<evidence type="ECO:0000256" key="2">
    <source>
        <dbReference type="ARBA" id="ARBA00022448"/>
    </source>
</evidence>
<dbReference type="Pfam" id="PF03547">
    <property type="entry name" value="Mem_trans"/>
    <property type="match status" value="1"/>
</dbReference>
<dbReference type="OrthoDB" id="2133778at2759"/>
<organism evidence="8 9">
    <name type="scientific">Trichomonas vaginalis (strain ATCC PRA-98 / G3)</name>
    <dbReference type="NCBI Taxonomy" id="412133"/>
    <lineage>
        <taxon>Eukaryota</taxon>
        <taxon>Metamonada</taxon>
        <taxon>Parabasalia</taxon>
        <taxon>Trichomonadida</taxon>
        <taxon>Trichomonadidae</taxon>
        <taxon>Trichomonas</taxon>
    </lineage>
</organism>
<dbReference type="RefSeq" id="XP_001329656.1">
    <property type="nucleotide sequence ID" value="XM_001329621.1"/>
</dbReference>
<evidence type="ECO:0000256" key="3">
    <source>
        <dbReference type="ARBA" id="ARBA00022475"/>
    </source>
</evidence>
<dbReference type="PANTHER" id="PTHR36838:SF3">
    <property type="entry name" value="TRANSPORTER AUXIN EFFLUX CARRIER EC FAMILY"/>
    <property type="match status" value="1"/>
</dbReference>